<dbReference type="EMBL" id="JAENIL010000014">
    <property type="protein sequence ID" value="MBK1877074.1"/>
    <property type="molecule type" value="Genomic_DNA"/>
</dbReference>
<dbReference type="Proteomes" id="UP000617628">
    <property type="component" value="Unassembled WGS sequence"/>
</dbReference>
<sequence>MRSLFLVFVLFTFGCSEKNEAARLQIAYLSMQYPESWWTTTSWRDIEPLEPEPSGEDALVGIFAASPDDPNEVDVNFSSGIVAEIRTIPDFMYFDERMYLSLYLNYDTEFVYSEGDIKAARFGDLSGYSVPISHGYGDLTGMIFVSKQKASFVLLYCYYYDEEGKAKIYERLNTLKLHPWSEL</sequence>
<keyword evidence="2" id="KW-1185">Reference proteome</keyword>
<gene>
    <name evidence="1" type="ORF">JIN87_09355</name>
</gene>
<dbReference type="AlphaFoldDB" id="A0A934S083"/>
<evidence type="ECO:0008006" key="3">
    <source>
        <dbReference type="Google" id="ProtNLM"/>
    </source>
</evidence>
<organism evidence="1 2">
    <name type="scientific">Pelagicoccus mobilis</name>
    <dbReference type="NCBI Taxonomy" id="415221"/>
    <lineage>
        <taxon>Bacteria</taxon>
        <taxon>Pseudomonadati</taxon>
        <taxon>Verrucomicrobiota</taxon>
        <taxon>Opitutia</taxon>
        <taxon>Puniceicoccales</taxon>
        <taxon>Pelagicoccaceae</taxon>
        <taxon>Pelagicoccus</taxon>
    </lineage>
</organism>
<protein>
    <recommendedName>
        <fullName evidence="3">Lipoprotein</fullName>
    </recommendedName>
</protein>
<reference evidence="1" key="1">
    <citation type="submission" date="2021-01" db="EMBL/GenBank/DDBJ databases">
        <title>Modified the classification status of verrucomicrobia.</title>
        <authorList>
            <person name="Feng X."/>
        </authorList>
    </citation>
    <scope>NUCLEOTIDE SEQUENCE</scope>
    <source>
        <strain evidence="1">KCTC 13126</strain>
    </source>
</reference>
<dbReference type="RefSeq" id="WP_200355291.1">
    <property type="nucleotide sequence ID" value="NZ_JAENIL010000014.1"/>
</dbReference>
<accession>A0A934S083</accession>
<comment type="caution">
    <text evidence="1">The sequence shown here is derived from an EMBL/GenBank/DDBJ whole genome shotgun (WGS) entry which is preliminary data.</text>
</comment>
<evidence type="ECO:0000313" key="1">
    <source>
        <dbReference type="EMBL" id="MBK1877074.1"/>
    </source>
</evidence>
<name>A0A934S083_9BACT</name>
<dbReference type="PROSITE" id="PS51257">
    <property type="entry name" value="PROKAR_LIPOPROTEIN"/>
    <property type="match status" value="1"/>
</dbReference>
<proteinExistence type="predicted"/>
<evidence type="ECO:0000313" key="2">
    <source>
        <dbReference type="Proteomes" id="UP000617628"/>
    </source>
</evidence>